<sequence length="166" mass="18080">MLGPVVSLTVDPAVRPGLSLMFGQVVGPALVVGASVGWRSACRFRMPHQHLTGRNRPPESAGSFAYIDFLSERSTFREQRGRTERRAGRQQMGRGGAEQERPSLGVNLQAELSGRPPPPPRAPRCKPPASPLLEYKAAAAAVAERRRLDAGQEMKRIDSTRLLPSC</sequence>
<keyword evidence="2" id="KW-1133">Transmembrane helix</keyword>
<organism evidence="3 4">
    <name type="scientific">Synaphobranchus kaupii</name>
    <name type="common">Kaup's arrowtooth eel</name>
    <dbReference type="NCBI Taxonomy" id="118154"/>
    <lineage>
        <taxon>Eukaryota</taxon>
        <taxon>Metazoa</taxon>
        <taxon>Chordata</taxon>
        <taxon>Craniata</taxon>
        <taxon>Vertebrata</taxon>
        <taxon>Euteleostomi</taxon>
        <taxon>Actinopterygii</taxon>
        <taxon>Neopterygii</taxon>
        <taxon>Teleostei</taxon>
        <taxon>Anguilliformes</taxon>
        <taxon>Synaphobranchidae</taxon>
        <taxon>Synaphobranchus</taxon>
    </lineage>
</organism>
<accession>A0A9Q1G1V3</accession>
<name>A0A9Q1G1V3_SYNKA</name>
<dbReference type="EMBL" id="JAINUF010000002">
    <property type="protein sequence ID" value="KAJ8373897.1"/>
    <property type="molecule type" value="Genomic_DNA"/>
</dbReference>
<proteinExistence type="predicted"/>
<keyword evidence="2" id="KW-0812">Transmembrane</keyword>
<feature type="compositionally biased region" description="Basic and acidic residues" evidence="1">
    <location>
        <begin position="75"/>
        <end position="87"/>
    </location>
</feature>
<evidence type="ECO:0000256" key="2">
    <source>
        <dbReference type="SAM" id="Phobius"/>
    </source>
</evidence>
<keyword evidence="2" id="KW-0472">Membrane</keyword>
<evidence type="ECO:0000313" key="3">
    <source>
        <dbReference type="EMBL" id="KAJ8373897.1"/>
    </source>
</evidence>
<evidence type="ECO:0000256" key="1">
    <source>
        <dbReference type="SAM" id="MobiDB-lite"/>
    </source>
</evidence>
<protein>
    <submittedName>
        <fullName evidence="3">Uncharacterized protein</fullName>
    </submittedName>
</protein>
<evidence type="ECO:0000313" key="4">
    <source>
        <dbReference type="Proteomes" id="UP001152622"/>
    </source>
</evidence>
<feature type="transmembrane region" description="Helical" evidence="2">
    <location>
        <begin position="20"/>
        <end position="38"/>
    </location>
</feature>
<dbReference type="Proteomes" id="UP001152622">
    <property type="component" value="Chromosome 2"/>
</dbReference>
<dbReference type="AlphaFoldDB" id="A0A9Q1G1V3"/>
<comment type="caution">
    <text evidence="3">The sequence shown here is derived from an EMBL/GenBank/DDBJ whole genome shotgun (WGS) entry which is preliminary data.</text>
</comment>
<reference evidence="3" key="1">
    <citation type="journal article" date="2023" name="Science">
        <title>Genome structures resolve the early diversification of teleost fishes.</title>
        <authorList>
            <person name="Parey E."/>
            <person name="Louis A."/>
            <person name="Montfort J."/>
            <person name="Bouchez O."/>
            <person name="Roques C."/>
            <person name="Iampietro C."/>
            <person name="Lluch J."/>
            <person name="Castinel A."/>
            <person name="Donnadieu C."/>
            <person name="Desvignes T."/>
            <person name="Floi Bucao C."/>
            <person name="Jouanno E."/>
            <person name="Wen M."/>
            <person name="Mejri S."/>
            <person name="Dirks R."/>
            <person name="Jansen H."/>
            <person name="Henkel C."/>
            <person name="Chen W.J."/>
            <person name="Zahm M."/>
            <person name="Cabau C."/>
            <person name="Klopp C."/>
            <person name="Thompson A.W."/>
            <person name="Robinson-Rechavi M."/>
            <person name="Braasch I."/>
            <person name="Lecointre G."/>
            <person name="Bobe J."/>
            <person name="Postlethwait J.H."/>
            <person name="Berthelot C."/>
            <person name="Roest Crollius H."/>
            <person name="Guiguen Y."/>
        </authorList>
    </citation>
    <scope>NUCLEOTIDE SEQUENCE</scope>
    <source>
        <strain evidence="3">WJC10195</strain>
    </source>
</reference>
<keyword evidence="4" id="KW-1185">Reference proteome</keyword>
<gene>
    <name evidence="3" type="ORF">SKAU_G00044770</name>
</gene>
<feature type="compositionally biased region" description="Pro residues" evidence="1">
    <location>
        <begin position="115"/>
        <end position="130"/>
    </location>
</feature>
<feature type="region of interest" description="Disordered" evidence="1">
    <location>
        <begin position="75"/>
        <end position="132"/>
    </location>
</feature>